<dbReference type="RefSeq" id="WP_047753762.1">
    <property type="nucleotide sequence ID" value="NZ_CP011232.1"/>
</dbReference>
<proteinExistence type="predicted"/>
<gene>
    <name evidence="1" type="ORF">IX53_00975</name>
</gene>
<dbReference type="OrthoDB" id="160990at2"/>
<evidence type="ECO:0008006" key="3">
    <source>
        <dbReference type="Google" id="ProtNLM"/>
    </source>
</evidence>
<reference evidence="1 2" key="1">
    <citation type="submission" date="2015-04" db="EMBL/GenBank/DDBJ databases">
        <title>Complete Genome Sequence of Kosmotoga pacifica SLHLJ1.</title>
        <authorList>
            <person name="Jiang L.J."/>
            <person name="Shao Z.Z."/>
            <person name="Jebbar M."/>
        </authorList>
    </citation>
    <scope>NUCLEOTIDE SEQUENCE [LARGE SCALE GENOMIC DNA]</scope>
    <source>
        <strain evidence="1 2">SLHLJ1</strain>
    </source>
</reference>
<dbReference type="InterPro" id="IPR036583">
    <property type="entry name" value="23S_rRNA_IVS_sf"/>
</dbReference>
<dbReference type="NCBIfam" id="TIGR02436">
    <property type="entry name" value="four helix bundle protein"/>
    <property type="match status" value="1"/>
</dbReference>
<dbReference type="Pfam" id="PF05635">
    <property type="entry name" value="23S_rRNA_IVP"/>
    <property type="match status" value="1"/>
</dbReference>
<dbReference type="PATRIC" id="fig|1330330.3.peg.191"/>
<dbReference type="InterPro" id="IPR012657">
    <property type="entry name" value="23S_rRNA-intervening_sequence"/>
</dbReference>
<dbReference type="Gene3D" id="1.20.1440.60">
    <property type="entry name" value="23S rRNA-intervening sequence"/>
    <property type="match status" value="1"/>
</dbReference>
<evidence type="ECO:0000313" key="1">
    <source>
        <dbReference type="EMBL" id="AKI96627.1"/>
    </source>
</evidence>
<name>A0A0G2Z4Z8_9BACT</name>
<dbReference type="SUPFAM" id="SSF158446">
    <property type="entry name" value="IVS-encoded protein-like"/>
    <property type="match status" value="1"/>
</dbReference>
<keyword evidence="2" id="KW-1185">Reference proteome</keyword>
<dbReference type="EMBL" id="CP011232">
    <property type="protein sequence ID" value="AKI96627.1"/>
    <property type="molecule type" value="Genomic_DNA"/>
</dbReference>
<accession>A0A0G2Z4Z8</accession>
<dbReference type="STRING" id="1330330.IX53_00975"/>
<evidence type="ECO:0000313" key="2">
    <source>
        <dbReference type="Proteomes" id="UP000035159"/>
    </source>
</evidence>
<dbReference type="KEGG" id="kpf:IX53_00975"/>
<protein>
    <recommendedName>
        <fullName evidence="3">30S ribosomal protein S23</fullName>
    </recommendedName>
</protein>
<dbReference type="Proteomes" id="UP000035159">
    <property type="component" value="Chromosome"/>
</dbReference>
<dbReference type="CDD" id="cd16377">
    <property type="entry name" value="23S_rRNA_IVP_like"/>
    <property type="match status" value="1"/>
</dbReference>
<dbReference type="PANTHER" id="PTHR38471:SF2">
    <property type="entry name" value="FOUR HELIX BUNDLE PROTEIN"/>
    <property type="match status" value="1"/>
</dbReference>
<dbReference type="PANTHER" id="PTHR38471">
    <property type="entry name" value="FOUR HELIX BUNDLE PROTEIN"/>
    <property type="match status" value="1"/>
</dbReference>
<dbReference type="AlphaFoldDB" id="A0A0G2Z4Z8"/>
<organism evidence="1 2">
    <name type="scientific">Kosmotoga pacifica</name>
    <dbReference type="NCBI Taxonomy" id="1330330"/>
    <lineage>
        <taxon>Bacteria</taxon>
        <taxon>Thermotogati</taxon>
        <taxon>Thermotogota</taxon>
        <taxon>Thermotogae</taxon>
        <taxon>Kosmotogales</taxon>
        <taxon>Kosmotogaceae</taxon>
        <taxon>Kosmotoga</taxon>
    </lineage>
</organism>
<sequence>MSKLRFRDLEVWKSSVALVVKVYEITHEFLKSKQYGLTLQLQRAAVSISSYIVEGSGKGTKKDFAHFLDQARGSLYEIITQLKVCGSIGMGDPEKIKAVQYEYEILTIRINSLIKTMKTKKSIADDGYS</sequence>